<feature type="domain" description="Fibronectin type-III" evidence="1">
    <location>
        <begin position="256"/>
        <end position="359"/>
    </location>
</feature>
<dbReference type="Gene3D" id="2.60.40.10">
    <property type="entry name" value="Immunoglobulins"/>
    <property type="match status" value="1"/>
</dbReference>
<dbReference type="RefSeq" id="WP_342297338.1">
    <property type="nucleotide sequence ID" value="NZ_JBCEVZ010000015.1"/>
</dbReference>
<evidence type="ECO:0000259" key="1">
    <source>
        <dbReference type="PROSITE" id="PS50853"/>
    </source>
</evidence>
<dbReference type="PROSITE" id="PS50853">
    <property type="entry name" value="FN3"/>
    <property type="match status" value="1"/>
</dbReference>
<dbReference type="InterPro" id="IPR026444">
    <property type="entry name" value="Secre_tail"/>
</dbReference>
<keyword evidence="3" id="KW-1185">Reference proteome</keyword>
<dbReference type="EMBL" id="JBCEVZ010000015">
    <property type="protein sequence ID" value="MEL5994266.1"/>
    <property type="molecule type" value="Genomic_DNA"/>
</dbReference>
<organism evidence="2 3">
    <name type="scientific">Hymenobacter segetis</name>
    <dbReference type="NCBI Taxonomy" id="2025509"/>
    <lineage>
        <taxon>Bacteria</taxon>
        <taxon>Pseudomonadati</taxon>
        <taxon>Bacteroidota</taxon>
        <taxon>Cytophagia</taxon>
        <taxon>Cytophagales</taxon>
        <taxon>Hymenobacteraceae</taxon>
        <taxon>Hymenobacter</taxon>
    </lineage>
</organism>
<reference evidence="2 3" key="1">
    <citation type="journal article" date="2018" name="Arch. Microbiol.">
        <title>Hymenobacter segetis sp. nov., isolated from soil.</title>
        <authorList>
            <person name="Ten L.N."/>
            <person name="Lim S.J."/>
            <person name="Kim B.O."/>
            <person name="Kang I.K."/>
            <person name="Jung H.Y."/>
        </authorList>
    </citation>
    <scope>NUCLEOTIDE SEQUENCE [LARGE SCALE GENOMIC DNA]</scope>
    <source>
        <strain evidence="2 3">S7-3-11</strain>
    </source>
</reference>
<gene>
    <name evidence="2" type="ORF">AAFH49_08605</name>
</gene>
<name>A0ABU9LVZ4_9BACT</name>
<accession>A0ABU9LVZ4</accession>
<dbReference type="SMART" id="SM00060">
    <property type="entry name" value="FN3"/>
    <property type="match status" value="4"/>
</dbReference>
<dbReference type="InterPro" id="IPR013783">
    <property type="entry name" value="Ig-like_fold"/>
</dbReference>
<sequence length="1583" mass="158004">MTLAATTGSGNRATTGFDDFVLNYTYTAPPADTTPPVFGTTPASPSASAITTSSFLLSSTINEVGKTYYVVLASGATAPTAAQVKAGKNAAGTAVTLSGNFANPTANTAATSTVSGLTASTAYDVYVVAEDAVPNLQAAPVLVAVTTPAPPPTITTGGILPTTVLAGNDVTVSYTTTGTFDPANVFTAVLSNSSGSFASGTTLLTTTGSTATSLTVTIPGATTASSAYLIRVVASNPVTTGSNSTNTLTVTAPLVAPSVSTTAASAITGTTATSGGNVTSDGGATITARGVVYSTTPNPQIGGSGVTQVADGAPGTGTFSSSLTSLTPSTTYYVAAYATNSVGTTYATDITFSTLSPPTATTAATTAITPTTATSGGTVAGTSITVRGVVFSLTPTPRLGGSGVTTVAGASGAGTYSSSLTGLTPSTAYYVAAYATNSAGTGYGADVMFTTPAPTLTATPGSLSGFSNYAGTASAEQSYVLAGNGLSAPITVTAPAGVEVSLTTGTGFGSTVSVPVAGGTVYVRVAAATPVGPVSGTITNVSGAASQDVTVSGTVLSPPLLAYTFPATSSTSPTTQATNVTGSVFSRATGLTSSSDTPDFRSTGFPTSTASPAAGSATGYYQFTFTAAAGNTANLTTLIVSDRSSGTGPTKWEVRTSLDGYTATVGAVQSGPTTTFTPRTVNLTGTAALSTVTGAVSFRIYAYGGSNSASGTFGVDDVNLFGSLTAGTPPAAEPTVQPTVTASGATTTTVLLNLSGGDGTKRLVVVRPTAAAAVAPVDGTTYTANTTYGSSTGTNPTTGTNNFVVIADGSTTSLTVTGLASGTAYTVEAYAYNDNATAGLENYLTTAPGTATFTTLTPPAVTYLWNGTGTSYSAATSWTPARALTAASDVLLFDGTVTPTANVTLDFTTPETIAALKLQGGVIATLSTDANRTLNLSGAATPANLVVGTADSLRLYNTVTNVGLNIQLATGATASIDGGIAADGSAFSAGTTHKILGTSATPNAIVFHTGSAITATANFNGNLFGSAVAYAGTVLFEAGSSYFQQGGASPFGAAGTSASTTFQSGSYFRFVPAISATPSFSGRTYGTFVYNPGFTSAPTISGGNPLVIQNDLRVLTGNLPINLTGSISIKGDIKVDGSAVLSFLPGSVPTAPLQLNGTAVQTIGGTNTSTTALTLSPNVTLQINNAQGVLLQRPLEVPGTLQLTSGNITTSGTNLLTLSNNATGGSASSFVNGPLARVTDVGAATTVFPVGKGAFYRPITLISTAQAGASTYTAEQFEGNLSRNLSTDPGKGTAPLARVSSKRFYTVTSSNTAPGNFTGTITLSFGAEDYVNVPSSTDFVIAKRDASGPFANQWTNLGRSANTGTDSGAGGPSVAGTLTSASFSDFSDFALGAQNDLSNTNVLESINPLPVQLTAFSAQRQADKTVAVKWATATEKNSARFEVQRSFDGREFATVATVAAQGNSMSPTAYATLDKAAPAAKLYYRLRQVDLDGTTAFSLVVTVVGSGEIAKVELYPNPAHSRISFITEAATPYRVLNQLGQPLLRGTTEAGTASIGLEILPTGLYFLELQTAAGRTVQKFEKE</sequence>
<evidence type="ECO:0000313" key="2">
    <source>
        <dbReference type="EMBL" id="MEL5994266.1"/>
    </source>
</evidence>
<comment type="caution">
    <text evidence="2">The sequence shown here is derived from an EMBL/GenBank/DDBJ whole genome shotgun (WGS) entry which is preliminary data.</text>
</comment>
<dbReference type="InterPro" id="IPR003961">
    <property type="entry name" value="FN3_dom"/>
</dbReference>
<dbReference type="NCBIfam" id="TIGR04183">
    <property type="entry name" value="Por_Secre_tail"/>
    <property type="match status" value="1"/>
</dbReference>
<evidence type="ECO:0000313" key="3">
    <source>
        <dbReference type="Proteomes" id="UP001479606"/>
    </source>
</evidence>
<dbReference type="Proteomes" id="UP001479606">
    <property type="component" value="Unassembled WGS sequence"/>
</dbReference>
<proteinExistence type="predicted"/>
<protein>
    <submittedName>
        <fullName evidence="2">T9SS type A sorting domain-containing protein</fullName>
    </submittedName>
</protein>